<gene>
    <name evidence="8" type="ORF">KP509_09G033100</name>
</gene>
<keyword evidence="6" id="KW-0472">Membrane</keyword>
<evidence type="ECO:0000256" key="2">
    <source>
        <dbReference type="ARBA" id="ARBA00005641"/>
    </source>
</evidence>
<comment type="catalytic activity">
    <reaction evidence="1">
        <text>Random hydrolysis of (1-&gt;4)-beta-D-mannosidic linkages in mannans, galactomannans and glucomannans.</text>
        <dbReference type="EC" id="3.2.1.78"/>
    </reaction>
</comment>
<feature type="transmembrane region" description="Helical" evidence="6">
    <location>
        <begin position="34"/>
        <end position="54"/>
    </location>
</feature>
<keyword evidence="4" id="KW-0378">Hydrolase</keyword>
<feature type="domain" description="Glycoside hydrolase family 5" evidence="7">
    <location>
        <begin position="63"/>
        <end position="389"/>
    </location>
</feature>
<evidence type="ECO:0000259" key="7">
    <source>
        <dbReference type="Pfam" id="PF26410"/>
    </source>
</evidence>
<dbReference type="Proteomes" id="UP000825935">
    <property type="component" value="Chromosome 9"/>
</dbReference>
<comment type="similarity">
    <text evidence="2">Belongs to the glycosyl hydrolase 5 (cellulase A) family.</text>
</comment>
<dbReference type="InterPro" id="IPR017853">
    <property type="entry name" value="GH"/>
</dbReference>
<dbReference type="PANTHER" id="PTHR31451">
    <property type="match status" value="1"/>
</dbReference>
<proteinExistence type="inferred from homology"/>
<dbReference type="EMBL" id="CM035414">
    <property type="protein sequence ID" value="KAH7429153.1"/>
    <property type="molecule type" value="Genomic_DNA"/>
</dbReference>
<dbReference type="OMA" id="YFQLHDK"/>
<evidence type="ECO:0000313" key="8">
    <source>
        <dbReference type="EMBL" id="KAH7429152.1"/>
    </source>
</evidence>
<evidence type="ECO:0000256" key="1">
    <source>
        <dbReference type="ARBA" id="ARBA00001678"/>
    </source>
</evidence>
<dbReference type="PANTHER" id="PTHR31451:SF45">
    <property type="entry name" value="MANNAN ENDO-1,4-BETA-MANNOSIDASE 2"/>
    <property type="match status" value="1"/>
</dbReference>
<keyword evidence="6" id="KW-1133">Transmembrane helix</keyword>
<keyword evidence="5" id="KW-0326">Glycosidase</keyword>
<protein>
    <recommendedName>
        <fullName evidence="3">mannan endo-1,4-beta-mannosidase</fullName>
        <ecNumber evidence="3">3.2.1.78</ecNumber>
    </recommendedName>
</protein>
<dbReference type="FunFam" id="3.20.20.80:FF:000012">
    <property type="entry name" value="Mannan endo-1,4-beta-mannosidase 6"/>
    <property type="match status" value="1"/>
</dbReference>
<dbReference type="InterPro" id="IPR001547">
    <property type="entry name" value="Glyco_hydro_5"/>
</dbReference>
<evidence type="ECO:0000256" key="3">
    <source>
        <dbReference type="ARBA" id="ARBA00012706"/>
    </source>
</evidence>
<evidence type="ECO:0000256" key="5">
    <source>
        <dbReference type="ARBA" id="ARBA00023295"/>
    </source>
</evidence>
<dbReference type="EC" id="3.2.1.78" evidence="3"/>
<name>A0A8T2U1L0_CERRI</name>
<dbReference type="GO" id="GO:0016985">
    <property type="term" value="F:mannan endo-1,4-beta-mannosidase activity"/>
    <property type="evidence" value="ECO:0007669"/>
    <property type="project" value="UniProtKB-EC"/>
</dbReference>
<dbReference type="OrthoDB" id="406631at2759"/>
<dbReference type="InterPro" id="IPR045053">
    <property type="entry name" value="MAN-like"/>
</dbReference>
<dbReference type="Pfam" id="PF26410">
    <property type="entry name" value="GH5_mannosidase"/>
    <property type="match status" value="1"/>
</dbReference>
<dbReference type="SUPFAM" id="SSF51445">
    <property type="entry name" value="(Trans)glycosidases"/>
    <property type="match status" value="1"/>
</dbReference>
<comment type="caution">
    <text evidence="8">The sequence shown here is derived from an EMBL/GenBank/DDBJ whole genome shotgun (WGS) entry which is preliminary data.</text>
</comment>
<keyword evidence="6" id="KW-0812">Transmembrane</keyword>
<evidence type="ECO:0000256" key="6">
    <source>
        <dbReference type="SAM" id="Phobius"/>
    </source>
</evidence>
<dbReference type="EMBL" id="CM035414">
    <property type="protein sequence ID" value="KAH7429152.1"/>
    <property type="molecule type" value="Genomic_DNA"/>
</dbReference>
<sequence>MDIKNNGRKPGYPNHLPARKAWRVKMWGGLGSQGAAPILIGVALIFLVITNLNWEFILQPRMSFVQRNGTHFVVDRKTFYVNGWNSYWLMAHGVDFTARSAVKSVFKHGTAMGLSVCRTWAFYDGEDGLQTKAGFYSEDVFRSLDYAIVEARRHGVRLLLSLVNNLPAYGGKGQYVEWARNAGVDIGSSNDSFFSDSTVRQYFKHYLKTIITRVNSFSGVAYRDEPAIFAWELINEPRCQSDSSGDTLEAWIEEMAAYVKLLDKNHLITVGLEGFYGLSTPGKLVENPGDWAKDLGSDFIRHSKTGLIDFASVHVYPDMWLPNLSNVDKKNFTSRWLASHIEDAEVVLRKPVLFTEFGVSEKAQKFNAKQRVEITEILYEKIYEAAKARGAGAGALLWQVSVEGVDRFHDEFTTIPWQEPQLYKTILQQSCRLYNISDYKPIHPICTIH</sequence>
<dbReference type="AlphaFoldDB" id="A0A8T2U1L0"/>
<evidence type="ECO:0000256" key="4">
    <source>
        <dbReference type="ARBA" id="ARBA00022801"/>
    </source>
</evidence>
<keyword evidence="9" id="KW-1185">Reference proteome</keyword>
<accession>A0A8T2U1L0</accession>
<dbReference type="Gene3D" id="3.20.20.80">
    <property type="entry name" value="Glycosidases"/>
    <property type="match status" value="1"/>
</dbReference>
<reference evidence="8" key="1">
    <citation type="submission" date="2021-08" db="EMBL/GenBank/DDBJ databases">
        <title>WGS assembly of Ceratopteris richardii.</title>
        <authorList>
            <person name="Marchant D.B."/>
            <person name="Chen G."/>
            <person name="Jenkins J."/>
            <person name="Shu S."/>
            <person name="Leebens-Mack J."/>
            <person name="Grimwood J."/>
            <person name="Schmutz J."/>
            <person name="Soltis P."/>
            <person name="Soltis D."/>
            <person name="Chen Z.-H."/>
        </authorList>
    </citation>
    <scope>NUCLEOTIDE SEQUENCE</scope>
    <source>
        <strain evidence="8">Whitten #5841</strain>
        <tissue evidence="8">Leaf</tissue>
    </source>
</reference>
<organism evidence="8 9">
    <name type="scientific">Ceratopteris richardii</name>
    <name type="common">Triangle waterfern</name>
    <dbReference type="NCBI Taxonomy" id="49495"/>
    <lineage>
        <taxon>Eukaryota</taxon>
        <taxon>Viridiplantae</taxon>
        <taxon>Streptophyta</taxon>
        <taxon>Embryophyta</taxon>
        <taxon>Tracheophyta</taxon>
        <taxon>Polypodiopsida</taxon>
        <taxon>Polypodiidae</taxon>
        <taxon>Polypodiales</taxon>
        <taxon>Pteridineae</taxon>
        <taxon>Pteridaceae</taxon>
        <taxon>Parkerioideae</taxon>
        <taxon>Ceratopteris</taxon>
    </lineage>
</organism>
<evidence type="ECO:0000313" key="9">
    <source>
        <dbReference type="Proteomes" id="UP000825935"/>
    </source>
</evidence>
<dbReference type="GO" id="GO:0000272">
    <property type="term" value="P:polysaccharide catabolic process"/>
    <property type="evidence" value="ECO:0007669"/>
    <property type="project" value="InterPro"/>
</dbReference>